<sequence>MTDRPSLRERLEDPSIVVAMGVHDGLTARIAQRAGFDAFYHGGYAVAAHHHGLPDIGVVGLAEMVQSVQRVTSVSTTPLIVDCDTAYGAIPGVKRTTLEMERAGAAAIQIEDQIFPKKCGHMEGKEVIPRDEMVLKIRAAVATRRDPSMLVIARTDALQPLGLDEAIDRCNDYAEAGADLVFVDAPGSRDQLAEIARRVDAPSVANMSETGRTPAMTADELQELGYRIVIFPSTQTWVIARAYEEVCRELLEHGTTAGFADRFMPFDEVNELLGIQELERVV</sequence>
<evidence type="ECO:0000313" key="2">
    <source>
        <dbReference type="Proteomes" id="UP001162834"/>
    </source>
</evidence>
<proteinExistence type="predicted"/>
<dbReference type="Gene3D" id="3.20.20.60">
    <property type="entry name" value="Phosphoenolpyruvate-binding domains"/>
    <property type="match status" value="1"/>
</dbReference>
<dbReference type="EC" id="4.1.3.32" evidence="1"/>
<dbReference type="KEGG" id="sbae:DSM104329_05580"/>
<accession>A0A9E7C760</accession>
<dbReference type="GO" id="GO:0047529">
    <property type="term" value="F:2,3-dimethylmalate lyase activity"/>
    <property type="evidence" value="ECO:0007669"/>
    <property type="project" value="UniProtKB-EC"/>
</dbReference>
<dbReference type="Pfam" id="PF13714">
    <property type="entry name" value="PEP_mutase"/>
    <property type="match status" value="1"/>
</dbReference>
<organism evidence="1 2">
    <name type="scientific">Capillimicrobium parvum</name>
    <dbReference type="NCBI Taxonomy" id="2884022"/>
    <lineage>
        <taxon>Bacteria</taxon>
        <taxon>Bacillati</taxon>
        <taxon>Actinomycetota</taxon>
        <taxon>Thermoleophilia</taxon>
        <taxon>Solirubrobacterales</taxon>
        <taxon>Capillimicrobiaceae</taxon>
        <taxon>Capillimicrobium</taxon>
    </lineage>
</organism>
<evidence type="ECO:0000313" key="1">
    <source>
        <dbReference type="EMBL" id="UGS39148.1"/>
    </source>
</evidence>
<dbReference type="Proteomes" id="UP001162834">
    <property type="component" value="Chromosome"/>
</dbReference>
<name>A0A9E7C760_9ACTN</name>
<dbReference type="AlphaFoldDB" id="A0A9E7C760"/>
<dbReference type="RefSeq" id="WP_259313155.1">
    <property type="nucleotide sequence ID" value="NZ_CP087164.1"/>
</dbReference>
<dbReference type="PANTHER" id="PTHR42905:SF5">
    <property type="entry name" value="CARBOXYVINYL-CARBOXYPHOSPHONATE PHOSPHORYLMUTASE, CHLOROPLASTIC"/>
    <property type="match status" value="1"/>
</dbReference>
<keyword evidence="2" id="KW-1185">Reference proteome</keyword>
<protein>
    <submittedName>
        <fullName evidence="1">2,3-dimethylmalate lyase</fullName>
        <ecNumber evidence="1">4.1.3.32</ecNumber>
    </submittedName>
</protein>
<dbReference type="InterPro" id="IPR018523">
    <property type="entry name" value="Isocitrate_lyase_ph_CS"/>
</dbReference>
<gene>
    <name evidence="1" type="primary">dml_2</name>
    <name evidence="1" type="ORF">DSM104329_05580</name>
</gene>
<keyword evidence="1" id="KW-0456">Lyase</keyword>
<dbReference type="SUPFAM" id="SSF51621">
    <property type="entry name" value="Phosphoenolpyruvate/pyruvate domain"/>
    <property type="match status" value="1"/>
</dbReference>
<dbReference type="EMBL" id="CP087164">
    <property type="protein sequence ID" value="UGS39148.1"/>
    <property type="molecule type" value="Genomic_DNA"/>
</dbReference>
<dbReference type="CDD" id="cd00377">
    <property type="entry name" value="ICL_PEPM"/>
    <property type="match status" value="1"/>
</dbReference>
<dbReference type="PANTHER" id="PTHR42905">
    <property type="entry name" value="PHOSPHOENOLPYRUVATE CARBOXYLASE"/>
    <property type="match status" value="1"/>
</dbReference>
<dbReference type="InterPro" id="IPR015813">
    <property type="entry name" value="Pyrv/PenolPyrv_kinase-like_dom"/>
</dbReference>
<dbReference type="PROSITE" id="PS00161">
    <property type="entry name" value="ISOCITRATE_LYASE"/>
    <property type="match status" value="1"/>
</dbReference>
<dbReference type="InterPro" id="IPR040442">
    <property type="entry name" value="Pyrv_kinase-like_dom_sf"/>
</dbReference>
<reference evidence="1" key="1">
    <citation type="journal article" date="2022" name="Int. J. Syst. Evol. Microbiol.">
        <title>Pseudomonas aegrilactucae sp. nov. and Pseudomonas morbosilactucae sp. nov., pathogens causing bacterial rot of lettuce in Japan.</title>
        <authorList>
            <person name="Sawada H."/>
            <person name="Fujikawa T."/>
            <person name="Satou M."/>
        </authorList>
    </citation>
    <scope>NUCLEOTIDE SEQUENCE</scope>
    <source>
        <strain evidence="1">0166_1</strain>
    </source>
</reference>
<dbReference type="InterPro" id="IPR039556">
    <property type="entry name" value="ICL/PEPM"/>
</dbReference>